<dbReference type="Proteomes" id="UP000530564">
    <property type="component" value="Unassembled WGS sequence"/>
</dbReference>
<reference evidence="2 3" key="1">
    <citation type="submission" date="2020-08" db="EMBL/GenBank/DDBJ databases">
        <title>Genomic Encyclopedia of Type Strains, Phase IV (KMG-IV): sequencing the most valuable type-strain genomes for metagenomic binning, comparative biology and taxonomic classification.</title>
        <authorList>
            <person name="Goeker M."/>
        </authorList>
    </citation>
    <scope>NUCLEOTIDE SEQUENCE [LARGE SCALE GENOMIC DNA]</scope>
    <source>
        <strain evidence="2 3">DSM 21793</strain>
    </source>
</reference>
<dbReference type="EMBL" id="JACIDK010000001">
    <property type="protein sequence ID" value="MBB3889655.1"/>
    <property type="molecule type" value="Genomic_DNA"/>
</dbReference>
<protein>
    <recommendedName>
        <fullName evidence="1">DUF6285 domain-containing protein</fullName>
    </recommendedName>
</protein>
<sequence>MIEHPKAEELVEAVARWIDSVRPQLAPRDAFLARVAANALSVVKRELQHGPAAEAAAVERLSALLGRQGSLAELNADLCARLRGGEMDAATPGLLTTLRANITEQIAIDQPSYAPEPR</sequence>
<feature type="domain" description="DUF6285" evidence="1">
    <location>
        <begin position="23"/>
        <end position="113"/>
    </location>
</feature>
<evidence type="ECO:0000259" key="1">
    <source>
        <dbReference type="Pfam" id="PF19802"/>
    </source>
</evidence>
<gene>
    <name evidence="2" type="ORF">GGQ61_000352</name>
</gene>
<dbReference type="AlphaFoldDB" id="A0A839ZTA2"/>
<evidence type="ECO:0000313" key="3">
    <source>
        <dbReference type="Proteomes" id="UP000530564"/>
    </source>
</evidence>
<keyword evidence="3" id="KW-1185">Reference proteome</keyword>
<comment type="caution">
    <text evidence="2">The sequence shown here is derived from an EMBL/GenBank/DDBJ whole genome shotgun (WGS) entry which is preliminary data.</text>
</comment>
<name>A0A839ZTA2_9CAUL</name>
<proteinExistence type="predicted"/>
<dbReference type="InterPro" id="IPR046252">
    <property type="entry name" value="DUF6285"/>
</dbReference>
<dbReference type="Pfam" id="PF19802">
    <property type="entry name" value="DUF6285"/>
    <property type="match status" value="1"/>
</dbReference>
<accession>A0A839ZTA2</accession>
<organism evidence="2 3">
    <name type="scientific">Phenylobacterium haematophilum</name>
    <dbReference type="NCBI Taxonomy" id="98513"/>
    <lineage>
        <taxon>Bacteria</taxon>
        <taxon>Pseudomonadati</taxon>
        <taxon>Pseudomonadota</taxon>
        <taxon>Alphaproteobacteria</taxon>
        <taxon>Caulobacterales</taxon>
        <taxon>Caulobacteraceae</taxon>
        <taxon>Phenylobacterium</taxon>
    </lineage>
</organism>
<dbReference type="RefSeq" id="WP_183769657.1">
    <property type="nucleotide sequence ID" value="NZ_JACIDK010000001.1"/>
</dbReference>
<evidence type="ECO:0000313" key="2">
    <source>
        <dbReference type="EMBL" id="MBB3889655.1"/>
    </source>
</evidence>